<gene>
    <name evidence="1" type="ORF">RRG08_058932</name>
</gene>
<dbReference type="Proteomes" id="UP001283361">
    <property type="component" value="Unassembled WGS sequence"/>
</dbReference>
<evidence type="ECO:0000313" key="2">
    <source>
        <dbReference type="Proteomes" id="UP001283361"/>
    </source>
</evidence>
<dbReference type="AlphaFoldDB" id="A0AAE1CL49"/>
<dbReference type="EMBL" id="JAWDGP010007763">
    <property type="protein sequence ID" value="KAK3705851.1"/>
    <property type="molecule type" value="Genomic_DNA"/>
</dbReference>
<evidence type="ECO:0000313" key="1">
    <source>
        <dbReference type="EMBL" id="KAK3705851.1"/>
    </source>
</evidence>
<reference evidence="1" key="1">
    <citation type="journal article" date="2023" name="G3 (Bethesda)">
        <title>A reference genome for the long-term kleptoplast-retaining sea slug Elysia crispata morphotype clarki.</title>
        <authorList>
            <person name="Eastman K.E."/>
            <person name="Pendleton A.L."/>
            <person name="Shaikh M.A."/>
            <person name="Suttiyut T."/>
            <person name="Ogas R."/>
            <person name="Tomko P."/>
            <person name="Gavelis G."/>
            <person name="Widhalm J.R."/>
            <person name="Wisecaver J.H."/>
        </authorList>
    </citation>
    <scope>NUCLEOTIDE SEQUENCE</scope>
    <source>
        <strain evidence="1">ECLA1</strain>
    </source>
</reference>
<sequence length="202" mass="22210">MRLTQLGARGDGLLPWRITVSVCSELLRKKMRSCDPTGLDFAYCRSADSLGPGLIPRLTGEIRSVERWPTTPALVDELQGEEVLVSNKATASTPQLSSGTVTASNSETCEKSDMANLLQGENLTNLWSSWHTKDQLLSTCKELLFALDKDTFYVLILAVWSIRSYLSREIEASFMAEPSEDKSLTRGVGTPNPGMSYSIWAG</sequence>
<name>A0AAE1CL49_9GAST</name>
<comment type="caution">
    <text evidence="1">The sequence shown here is derived from an EMBL/GenBank/DDBJ whole genome shotgun (WGS) entry which is preliminary data.</text>
</comment>
<proteinExistence type="predicted"/>
<accession>A0AAE1CL49</accession>
<organism evidence="1 2">
    <name type="scientific">Elysia crispata</name>
    <name type="common">lettuce slug</name>
    <dbReference type="NCBI Taxonomy" id="231223"/>
    <lineage>
        <taxon>Eukaryota</taxon>
        <taxon>Metazoa</taxon>
        <taxon>Spiralia</taxon>
        <taxon>Lophotrochozoa</taxon>
        <taxon>Mollusca</taxon>
        <taxon>Gastropoda</taxon>
        <taxon>Heterobranchia</taxon>
        <taxon>Euthyneura</taxon>
        <taxon>Panpulmonata</taxon>
        <taxon>Sacoglossa</taxon>
        <taxon>Placobranchoidea</taxon>
        <taxon>Plakobranchidae</taxon>
        <taxon>Elysia</taxon>
    </lineage>
</organism>
<protein>
    <submittedName>
        <fullName evidence="1">Uncharacterized protein</fullName>
    </submittedName>
</protein>
<keyword evidence="2" id="KW-1185">Reference proteome</keyword>